<proteinExistence type="predicted"/>
<dbReference type="EMBL" id="KV417305">
    <property type="protein sequence ID" value="KZO92940.1"/>
    <property type="molecule type" value="Genomic_DNA"/>
</dbReference>
<sequence>MCDGWFYPSYPPSLDRSEVDNRDSAVHPDLMEVAGAMRFSGHRRLSLSGALFYVR</sequence>
<evidence type="ECO:0000313" key="2">
    <source>
        <dbReference type="Proteomes" id="UP000076738"/>
    </source>
</evidence>
<organism evidence="1 2">
    <name type="scientific">Calocera viscosa (strain TUFC12733)</name>
    <dbReference type="NCBI Taxonomy" id="1330018"/>
    <lineage>
        <taxon>Eukaryota</taxon>
        <taxon>Fungi</taxon>
        <taxon>Dikarya</taxon>
        <taxon>Basidiomycota</taxon>
        <taxon>Agaricomycotina</taxon>
        <taxon>Dacrymycetes</taxon>
        <taxon>Dacrymycetales</taxon>
        <taxon>Dacrymycetaceae</taxon>
        <taxon>Calocera</taxon>
    </lineage>
</organism>
<dbReference type="AlphaFoldDB" id="A0A167ITF0"/>
<gene>
    <name evidence="1" type="ORF">CALVIDRAFT_540407</name>
</gene>
<accession>A0A167ITF0</accession>
<reference evidence="1 2" key="1">
    <citation type="journal article" date="2016" name="Mol. Biol. Evol.">
        <title>Comparative Genomics of Early-Diverging Mushroom-Forming Fungi Provides Insights into the Origins of Lignocellulose Decay Capabilities.</title>
        <authorList>
            <person name="Nagy L.G."/>
            <person name="Riley R."/>
            <person name="Tritt A."/>
            <person name="Adam C."/>
            <person name="Daum C."/>
            <person name="Floudas D."/>
            <person name="Sun H."/>
            <person name="Yadav J.S."/>
            <person name="Pangilinan J."/>
            <person name="Larsson K.H."/>
            <person name="Matsuura K."/>
            <person name="Barry K."/>
            <person name="Labutti K."/>
            <person name="Kuo R."/>
            <person name="Ohm R.A."/>
            <person name="Bhattacharya S.S."/>
            <person name="Shirouzu T."/>
            <person name="Yoshinaga Y."/>
            <person name="Martin F.M."/>
            <person name="Grigoriev I.V."/>
            <person name="Hibbett D.S."/>
        </authorList>
    </citation>
    <scope>NUCLEOTIDE SEQUENCE [LARGE SCALE GENOMIC DNA]</scope>
    <source>
        <strain evidence="1 2">TUFC12733</strain>
    </source>
</reference>
<protein>
    <submittedName>
        <fullName evidence="1">Uncharacterized protein</fullName>
    </submittedName>
</protein>
<dbReference type="Proteomes" id="UP000076738">
    <property type="component" value="Unassembled WGS sequence"/>
</dbReference>
<name>A0A167ITF0_CALVF</name>
<keyword evidence="2" id="KW-1185">Reference proteome</keyword>
<evidence type="ECO:0000313" key="1">
    <source>
        <dbReference type="EMBL" id="KZO92940.1"/>
    </source>
</evidence>